<dbReference type="SUPFAM" id="SSF51197">
    <property type="entry name" value="Clavaminate synthase-like"/>
    <property type="match status" value="1"/>
</dbReference>
<organism evidence="1 2">
    <name type="scientific">Rhizophlyctis rosea</name>
    <dbReference type="NCBI Taxonomy" id="64517"/>
    <lineage>
        <taxon>Eukaryota</taxon>
        <taxon>Fungi</taxon>
        <taxon>Fungi incertae sedis</taxon>
        <taxon>Chytridiomycota</taxon>
        <taxon>Chytridiomycota incertae sedis</taxon>
        <taxon>Chytridiomycetes</taxon>
        <taxon>Rhizophlyctidales</taxon>
        <taxon>Rhizophlyctidaceae</taxon>
        <taxon>Rhizophlyctis</taxon>
    </lineage>
</organism>
<dbReference type="AlphaFoldDB" id="A0AAD5S845"/>
<comment type="caution">
    <text evidence="1">The sequence shown here is derived from an EMBL/GenBank/DDBJ whole genome shotgun (WGS) entry which is preliminary data.</text>
</comment>
<dbReference type="InterPro" id="IPR008775">
    <property type="entry name" value="Phytyl_CoA_dOase-like"/>
</dbReference>
<evidence type="ECO:0000313" key="1">
    <source>
        <dbReference type="EMBL" id="KAJ3046895.1"/>
    </source>
</evidence>
<proteinExistence type="predicted"/>
<dbReference type="Gene3D" id="2.60.120.620">
    <property type="entry name" value="q2cbj1_9rhob like domain"/>
    <property type="match status" value="1"/>
</dbReference>
<accession>A0AAD5S845</accession>
<keyword evidence="2" id="KW-1185">Reference proteome</keyword>
<gene>
    <name evidence="1" type="ORF">HK097_000425</name>
</gene>
<name>A0AAD5S845_9FUNG</name>
<dbReference type="EMBL" id="JADGJD010001070">
    <property type="protein sequence ID" value="KAJ3046895.1"/>
    <property type="molecule type" value="Genomic_DNA"/>
</dbReference>
<dbReference type="Proteomes" id="UP001212841">
    <property type="component" value="Unassembled WGS sequence"/>
</dbReference>
<dbReference type="Pfam" id="PF05721">
    <property type="entry name" value="PhyH"/>
    <property type="match status" value="1"/>
</dbReference>
<sequence length="202" mass="21963">MKSTVFLCRGTDEDPTECEGHKAGHVKQGMCPIHKSEKATRVLKQLVAAGELERVIVEGDAGSVVFFHPACSHGSTANRTQLVRKAYYPVHAPILYSEPGKGPAFPNNYDGYQSLAPNDLQAVAKSFRDRSGPAHAAHMFGGITKNDKVRDKPVLKLSLTSHETVSSFGKASYGLISRKTTEVNQELIGIFHAEKEERGTGD</sequence>
<reference evidence="1" key="1">
    <citation type="submission" date="2020-05" db="EMBL/GenBank/DDBJ databases">
        <title>Phylogenomic resolution of chytrid fungi.</title>
        <authorList>
            <person name="Stajich J.E."/>
            <person name="Amses K."/>
            <person name="Simmons R."/>
            <person name="Seto K."/>
            <person name="Myers J."/>
            <person name="Bonds A."/>
            <person name="Quandt C.A."/>
            <person name="Barry K."/>
            <person name="Liu P."/>
            <person name="Grigoriev I."/>
            <person name="Longcore J.E."/>
            <person name="James T.Y."/>
        </authorList>
    </citation>
    <scope>NUCLEOTIDE SEQUENCE</scope>
    <source>
        <strain evidence="1">JEL0318</strain>
    </source>
</reference>
<evidence type="ECO:0000313" key="2">
    <source>
        <dbReference type="Proteomes" id="UP001212841"/>
    </source>
</evidence>
<protein>
    <submittedName>
        <fullName evidence="1">Uncharacterized protein</fullName>
    </submittedName>
</protein>